<dbReference type="SUPFAM" id="SSF56672">
    <property type="entry name" value="DNA/RNA polymerases"/>
    <property type="match status" value="1"/>
</dbReference>
<dbReference type="InterPro" id="IPR043502">
    <property type="entry name" value="DNA/RNA_pol_sf"/>
</dbReference>
<keyword evidence="4" id="KW-0255">Endonuclease</keyword>
<dbReference type="AlphaFoldDB" id="A0AAV4FIP4"/>
<sequence length="262" mass="29552">MLNVKQHLIRSSTLSLTLITIETSDVGLGAVLSQTQQGDEVPIAYISHTLQPRQRSYAVIEKEALTCVWACETWEKNLLRRHFTVRTGYSSLAPEDLQFFAVRDELFTEDQCLLLEQLIVISVALRPRLLANAHEVAIDVTGPFLIAPQLSKFLVVVIDYKSKFPEVLMFPPITSWKVIKWLDKVFSRFGAPNELVNDDAAQFTSAEFDSFLKKYNVRHTLTAVYNPQENGCVQAFHANRVGWAPGIQALPLNYRETAATAQ</sequence>
<reference evidence="8 9" key="1">
    <citation type="journal article" date="2021" name="Elife">
        <title>Chloroplast acquisition without the gene transfer in kleptoplastic sea slugs, Plakobranchus ocellatus.</title>
        <authorList>
            <person name="Maeda T."/>
            <person name="Takahashi S."/>
            <person name="Yoshida T."/>
            <person name="Shimamura S."/>
            <person name="Takaki Y."/>
            <person name="Nagai Y."/>
            <person name="Toyoda A."/>
            <person name="Suzuki Y."/>
            <person name="Arimoto A."/>
            <person name="Ishii H."/>
            <person name="Satoh N."/>
            <person name="Nishiyama T."/>
            <person name="Hasebe M."/>
            <person name="Maruyama T."/>
            <person name="Minagawa J."/>
            <person name="Obokata J."/>
            <person name="Shigenobu S."/>
        </authorList>
    </citation>
    <scope>NUCLEOTIDE SEQUENCE [LARGE SCALE GENOMIC DNA]</scope>
</reference>
<evidence type="ECO:0000256" key="5">
    <source>
        <dbReference type="ARBA" id="ARBA00022801"/>
    </source>
</evidence>
<dbReference type="FunFam" id="3.10.20.370:FF:000001">
    <property type="entry name" value="Retrovirus-related Pol polyprotein from transposon 17.6-like protein"/>
    <property type="match status" value="1"/>
</dbReference>
<dbReference type="Pfam" id="PF00665">
    <property type="entry name" value="rve"/>
    <property type="match status" value="1"/>
</dbReference>
<dbReference type="PROSITE" id="PS50994">
    <property type="entry name" value="INTEGRASE"/>
    <property type="match status" value="1"/>
</dbReference>
<evidence type="ECO:0000256" key="1">
    <source>
        <dbReference type="ARBA" id="ARBA00022679"/>
    </source>
</evidence>
<gene>
    <name evidence="8" type="ORF">ElyMa_000391700</name>
</gene>
<dbReference type="PANTHER" id="PTHR37984">
    <property type="entry name" value="PROTEIN CBG26694"/>
    <property type="match status" value="1"/>
</dbReference>
<evidence type="ECO:0000256" key="2">
    <source>
        <dbReference type="ARBA" id="ARBA00022695"/>
    </source>
</evidence>
<dbReference type="InterPro" id="IPR001584">
    <property type="entry name" value="Integrase_cat-core"/>
</dbReference>
<protein>
    <submittedName>
        <fullName evidence="8">Retrovirus-related Pol polyprotein from transposon 297</fullName>
    </submittedName>
</protein>
<dbReference type="PANTHER" id="PTHR37984:SF15">
    <property type="entry name" value="INTEGRASE CATALYTIC DOMAIN-CONTAINING PROTEIN"/>
    <property type="match status" value="1"/>
</dbReference>
<keyword evidence="3" id="KW-0540">Nuclease</keyword>
<dbReference type="Pfam" id="PF17917">
    <property type="entry name" value="RT_RNaseH"/>
    <property type="match status" value="1"/>
</dbReference>
<name>A0AAV4FIP4_9GAST</name>
<dbReference type="GO" id="GO:0003964">
    <property type="term" value="F:RNA-directed DNA polymerase activity"/>
    <property type="evidence" value="ECO:0007669"/>
    <property type="project" value="UniProtKB-KW"/>
</dbReference>
<organism evidence="8 9">
    <name type="scientific">Elysia marginata</name>
    <dbReference type="NCBI Taxonomy" id="1093978"/>
    <lineage>
        <taxon>Eukaryota</taxon>
        <taxon>Metazoa</taxon>
        <taxon>Spiralia</taxon>
        <taxon>Lophotrochozoa</taxon>
        <taxon>Mollusca</taxon>
        <taxon>Gastropoda</taxon>
        <taxon>Heterobranchia</taxon>
        <taxon>Euthyneura</taxon>
        <taxon>Panpulmonata</taxon>
        <taxon>Sacoglossa</taxon>
        <taxon>Placobranchoidea</taxon>
        <taxon>Plakobranchidae</taxon>
        <taxon>Elysia</taxon>
    </lineage>
</organism>
<keyword evidence="6" id="KW-0695">RNA-directed DNA polymerase</keyword>
<dbReference type="GO" id="GO:0003676">
    <property type="term" value="F:nucleic acid binding"/>
    <property type="evidence" value="ECO:0007669"/>
    <property type="project" value="InterPro"/>
</dbReference>
<dbReference type="InterPro" id="IPR050951">
    <property type="entry name" value="Retrovirus_Pol_polyprotein"/>
</dbReference>
<dbReference type="InterPro" id="IPR012337">
    <property type="entry name" value="RNaseH-like_sf"/>
</dbReference>
<dbReference type="SUPFAM" id="SSF53098">
    <property type="entry name" value="Ribonuclease H-like"/>
    <property type="match status" value="1"/>
</dbReference>
<comment type="caution">
    <text evidence="8">The sequence shown here is derived from an EMBL/GenBank/DDBJ whole genome shotgun (WGS) entry which is preliminary data.</text>
</comment>
<evidence type="ECO:0000256" key="3">
    <source>
        <dbReference type="ARBA" id="ARBA00022722"/>
    </source>
</evidence>
<evidence type="ECO:0000313" key="9">
    <source>
        <dbReference type="Proteomes" id="UP000762676"/>
    </source>
</evidence>
<dbReference type="InterPro" id="IPR041373">
    <property type="entry name" value="RT_RNaseH"/>
</dbReference>
<keyword evidence="5" id="KW-0378">Hydrolase</keyword>
<feature type="domain" description="Integrase catalytic" evidence="7">
    <location>
        <begin position="123"/>
        <end position="237"/>
    </location>
</feature>
<keyword evidence="1" id="KW-0808">Transferase</keyword>
<evidence type="ECO:0000256" key="6">
    <source>
        <dbReference type="ARBA" id="ARBA00022918"/>
    </source>
</evidence>
<evidence type="ECO:0000256" key="4">
    <source>
        <dbReference type="ARBA" id="ARBA00022759"/>
    </source>
</evidence>
<dbReference type="GO" id="GO:0015074">
    <property type="term" value="P:DNA integration"/>
    <property type="evidence" value="ECO:0007669"/>
    <property type="project" value="InterPro"/>
</dbReference>
<evidence type="ECO:0000313" key="8">
    <source>
        <dbReference type="EMBL" id="GFR72931.1"/>
    </source>
</evidence>
<evidence type="ECO:0000259" key="7">
    <source>
        <dbReference type="PROSITE" id="PS50994"/>
    </source>
</evidence>
<dbReference type="EMBL" id="BMAT01000778">
    <property type="protein sequence ID" value="GFR72931.1"/>
    <property type="molecule type" value="Genomic_DNA"/>
</dbReference>
<dbReference type="Gene3D" id="3.30.420.10">
    <property type="entry name" value="Ribonuclease H-like superfamily/Ribonuclease H"/>
    <property type="match status" value="1"/>
</dbReference>
<proteinExistence type="predicted"/>
<dbReference type="Proteomes" id="UP000762676">
    <property type="component" value="Unassembled WGS sequence"/>
</dbReference>
<keyword evidence="9" id="KW-1185">Reference proteome</keyword>
<dbReference type="InterPro" id="IPR036397">
    <property type="entry name" value="RNaseH_sf"/>
</dbReference>
<dbReference type="GO" id="GO:0004519">
    <property type="term" value="F:endonuclease activity"/>
    <property type="evidence" value="ECO:0007669"/>
    <property type="project" value="UniProtKB-KW"/>
</dbReference>
<dbReference type="GO" id="GO:0016787">
    <property type="term" value="F:hydrolase activity"/>
    <property type="evidence" value="ECO:0007669"/>
    <property type="project" value="UniProtKB-KW"/>
</dbReference>
<accession>A0AAV4FIP4</accession>
<dbReference type="Gene3D" id="3.10.20.370">
    <property type="match status" value="1"/>
</dbReference>
<keyword evidence="2" id="KW-0548">Nucleotidyltransferase</keyword>